<sequence>MCESLSPASPHENPADPVDIIAITAARELDTVRAAMAGGVMHYLVKLFTSTVLLERLDQYVQHRQELRDHAAIAPSMLDQARIDRMLQPGALAPAALAAGAAAPTVPADSTGLSLSKGLSEVTLDAVVATLQRVVVGISASDVAQHLGLARLSARRYLEYLLAAERADITQECGRAGRPEKLYHWTAAG</sequence>
<dbReference type="InterPro" id="IPR051271">
    <property type="entry name" value="2C-system_Tx_regulators"/>
</dbReference>
<dbReference type="InterPro" id="IPR048714">
    <property type="entry name" value="DpiA-like_HTH"/>
</dbReference>
<evidence type="ECO:0000259" key="2">
    <source>
        <dbReference type="PROSITE" id="PS50110"/>
    </source>
</evidence>
<gene>
    <name evidence="4" type="ORF">E3O21_15420</name>
    <name evidence="3" type="ORF">SAMN05216368_11916</name>
</gene>
<evidence type="ECO:0000313" key="4">
    <source>
        <dbReference type="EMBL" id="TFB74734.1"/>
    </source>
</evidence>
<proteinExistence type="predicted"/>
<dbReference type="PANTHER" id="PTHR45526:SF1">
    <property type="entry name" value="TRANSCRIPTIONAL REGULATORY PROTEIN DCUR-RELATED"/>
    <property type="match status" value="1"/>
</dbReference>
<dbReference type="PANTHER" id="PTHR45526">
    <property type="entry name" value="TRANSCRIPTIONAL REGULATORY PROTEIN DPIA"/>
    <property type="match status" value="1"/>
</dbReference>
<dbReference type="Proteomes" id="UP000199639">
    <property type="component" value="Unassembled WGS sequence"/>
</dbReference>
<dbReference type="STRING" id="1424659.SAMN05216368_11916"/>
<dbReference type="PROSITE" id="PS50110">
    <property type="entry name" value="RESPONSE_REGULATORY"/>
    <property type="match status" value="1"/>
</dbReference>
<evidence type="ECO:0000313" key="5">
    <source>
        <dbReference type="Proteomes" id="UP000199639"/>
    </source>
</evidence>
<protein>
    <submittedName>
        <fullName evidence="3">Two-component system, CitB family, response regulator</fullName>
    </submittedName>
</protein>
<feature type="domain" description="Response regulatory" evidence="2">
    <location>
        <begin position="1"/>
        <end position="61"/>
    </location>
</feature>
<organism evidence="3 5">
    <name type="scientific">Cryobacterium flavum</name>
    <dbReference type="NCBI Taxonomy" id="1424659"/>
    <lineage>
        <taxon>Bacteria</taxon>
        <taxon>Bacillati</taxon>
        <taxon>Actinomycetota</taxon>
        <taxon>Actinomycetes</taxon>
        <taxon>Micrococcales</taxon>
        <taxon>Microbacteriaceae</taxon>
        <taxon>Cryobacterium</taxon>
    </lineage>
</organism>
<evidence type="ECO:0000256" key="1">
    <source>
        <dbReference type="PROSITE-ProRule" id="PRU00169"/>
    </source>
</evidence>
<dbReference type="InterPro" id="IPR011006">
    <property type="entry name" value="CheY-like_superfamily"/>
</dbReference>
<name>A0A4V3I8G9_9MICO</name>
<dbReference type="GO" id="GO:0000156">
    <property type="term" value="F:phosphorelay response regulator activity"/>
    <property type="evidence" value="ECO:0007669"/>
    <property type="project" value="TreeGrafter"/>
</dbReference>
<dbReference type="Proteomes" id="UP000298252">
    <property type="component" value="Unassembled WGS sequence"/>
</dbReference>
<keyword evidence="6" id="KW-1185">Reference proteome</keyword>
<dbReference type="SUPFAM" id="SSF52172">
    <property type="entry name" value="CheY-like"/>
    <property type="match status" value="1"/>
</dbReference>
<comment type="caution">
    <text evidence="1">Lacks conserved residue(s) required for the propagation of feature annotation.</text>
</comment>
<dbReference type="EMBL" id="SOFD01000035">
    <property type="protein sequence ID" value="TFB74734.1"/>
    <property type="molecule type" value="Genomic_DNA"/>
</dbReference>
<reference evidence="4 6" key="2">
    <citation type="submission" date="2019-03" db="EMBL/GenBank/DDBJ databases">
        <title>Genomics of glacier-inhabiting Cryobacterium strains.</title>
        <authorList>
            <person name="Liu Q."/>
            <person name="Xin Y.-H."/>
        </authorList>
    </citation>
    <scope>NUCLEOTIDE SEQUENCE [LARGE SCALE GENOMIC DNA]</scope>
    <source>
        <strain evidence="4 6">Hh8</strain>
    </source>
</reference>
<dbReference type="AlphaFoldDB" id="A0A4V3I8G9"/>
<dbReference type="EMBL" id="FNIB01000019">
    <property type="protein sequence ID" value="SDO46943.1"/>
    <property type="molecule type" value="Genomic_DNA"/>
</dbReference>
<dbReference type="InterPro" id="IPR001789">
    <property type="entry name" value="Sig_transdc_resp-reg_receiver"/>
</dbReference>
<dbReference type="Pfam" id="PF20714">
    <property type="entry name" value="HTH_64"/>
    <property type="match status" value="1"/>
</dbReference>
<dbReference type="Gene3D" id="3.40.50.2300">
    <property type="match status" value="1"/>
</dbReference>
<accession>A0A4V3I8G9</accession>
<reference evidence="3 5" key="1">
    <citation type="submission" date="2016-10" db="EMBL/GenBank/DDBJ databases">
        <authorList>
            <person name="Varghese N."/>
            <person name="Submissions S."/>
        </authorList>
    </citation>
    <scope>NUCLEOTIDE SEQUENCE [LARGE SCALE GENOMIC DNA]</scope>
    <source>
        <strain evidence="3 5">CGMCC 1.11215</strain>
    </source>
</reference>
<evidence type="ECO:0000313" key="3">
    <source>
        <dbReference type="EMBL" id="SDO46943.1"/>
    </source>
</evidence>
<evidence type="ECO:0000313" key="6">
    <source>
        <dbReference type="Proteomes" id="UP000298252"/>
    </source>
</evidence>
<dbReference type="RefSeq" id="WP_134505313.1">
    <property type="nucleotide sequence ID" value="NZ_FNIB01000019.1"/>
</dbReference>